<keyword evidence="1" id="KW-0175">Coiled coil</keyword>
<evidence type="ECO:0008006" key="5">
    <source>
        <dbReference type="Google" id="ProtNLM"/>
    </source>
</evidence>
<feature type="compositionally biased region" description="Basic and acidic residues" evidence="2">
    <location>
        <begin position="118"/>
        <end position="141"/>
    </location>
</feature>
<feature type="compositionally biased region" description="Basic and acidic residues" evidence="2">
    <location>
        <begin position="12"/>
        <end position="36"/>
    </location>
</feature>
<feature type="compositionally biased region" description="Low complexity" evidence="2">
    <location>
        <begin position="378"/>
        <end position="391"/>
    </location>
</feature>
<comment type="caution">
    <text evidence="3">The sequence shown here is derived from an EMBL/GenBank/DDBJ whole genome shotgun (WGS) entry which is preliminary data.</text>
</comment>
<dbReference type="AlphaFoldDB" id="A0ABD0S9Q9"/>
<evidence type="ECO:0000256" key="2">
    <source>
        <dbReference type="SAM" id="MobiDB-lite"/>
    </source>
</evidence>
<evidence type="ECO:0000313" key="4">
    <source>
        <dbReference type="Proteomes" id="UP001549921"/>
    </source>
</evidence>
<dbReference type="EMBL" id="JBEDNZ010000025">
    <property type="protein sequence ID" value="KAL0810790.1"/>
    <property type="molecule type" value="Genomic_DNA"/>
</dbReference>
<dbReference type="PANTHER" id="PTHR37984:SF5">
    <property type="entry name" value="PROTEIN NYNRIN-LIKE"/>
    <property type="match status" value="1"/>
</dbReference>
<dbReference type="PANTHER" id="PTHR37984">
    <property type="entry name" value="PROTEIN CBG26694"/>
    <property type="match status" value="1"/>
</dbReference>
<feature type="region of interest" description="Disordered" evidence="2">
    <location>
        <begin position="90"/>
        <end position="149"/>
    </location>
</feature>
<dbReference type="Gene3D" id="4.10.60.10">
    <property type="entry name" value="Zinc finger, CCHC-type"/>
    <property type="match status" value="1"/>
</dbReference>
<sequence>MADPPLNHHRRHDTDHRRLETPSRNSRRDAASSDSRRHLRSSPRGRSRSQLRARSLTSCDPDLERDRERVKMLEAQLLRERERLLHAEERRSASVRREREDPTRSTSHRSVRPATSCQREDTCRREHHSRSAEASAEHRGDAGYMTRSRSPSITKKDFLDIFNCLKDSLTSQPSAKDARSITKIDQMNILPNFDPSQKNQRIDVWLKTVNECASIYGWDDRTTTHFAMQKLQGLARTWYEGLNSVLYSWSEWQDKLINAFPFEQNYGQALEGMLKRKSRFNEPIEVYFYEKLTLLNQCDIVGKRAVECLIHGIRKKRKKKEKKENNIYWHSLDRTLRSGALALRCSEPDQLLQYLMSSKDSHNFAERLQPRNRSDSANNNSTTSSKPSNKPGLNSSYYNCKEKGHSFLYCPKPLIKCTKCNLLGHLADNCNKTDKFPKPNTMQKIMCIDGIVDQQMETTKGSKLVKTVVINNNSFEAFVDFGSDVTLLKESVVRALGLTHDNDPSHLKGLLLNLSIDGVEATVSCKVIADSLLEKPVLIGQSYTEQSHIIVYKDATKLQFIDIGRELPTPDLESDVETPLTIKTTGVLVLFGPASVRARVETSYSGTVLLKSLVAGDPTTKYLICGGLCFVERGQLVVTVFPHSSCVIPCNAVLCRAEKVNVVNRVMAEPSEIPNVNKLMNRKIDDDKVRVDDGVSADIKNNLLALLKKYAHCFADSLQELGCTNAAEMNIELNSERPVVYRPYRLSHHEREKVRSMIQEMLDAGIVRESVSQYASCSVFTAKV</sequence>
<feature type="compositionally biased region" description="Basic residues" evidence="2">
    <location>
        <begin position="37"/>
        <end position="51"/>
    </location>
</feature>
<name>A0ABD0S9Q9_LOXSC</name>
<evidence type="ECO:0000313" key="3">
    <source>
        <dbReference type="EMBL" id="KAL0810790.1"/>
    </source>
</evidence>
<feature type="coiled-coil region" evidence="1">
    <location>
        <begin position="63"/>
        <end position="90"/>
    </location>
</feature>
<reference evidence="3 4" key="1">
    <citation type="submission" date="2024-06" db="EMBL/GenBank/DDBJ databases">
        <title>A chromosome-level genome assembly of beet webworm, Loxostege sticticalis.</title>
        <authorList>
            <person name="Zhang Y."/>
        </authorList>
    </citation>
    <scope>NUCLEOTIDE SEQUENCE [LARGE SCALE GENOMIC DNA]</scope>
    <source>
        <strain evidence="3">AQ028</strain>
        <tissue evidence="3">Male pupae</tissue>
    </source>
</reference>
<feature type="compositionally biased region" description="Basic and acidic residues" evidence="2">
    <location>
        <begin position="90"/>
        <end position="103"/>
    </location>
</feature>
<dbReference type="InterPro" id="IPR050951">
    <property type="entry name" value="Retrovirus_Pol_polyprotein"/>
</dbReference>
<accession>A0ABD0S9Q9</accession>
<protein>
    <recommendedName>
        <fullName evidence="5">CCHC-type domain-containing protein</fullName>
    </recommendedName>
</protein>
<dbReference type="InterPro" id="IPR036875">
    <property type="entry name" value="Znf_CCHC_sf"/>
</dbReference>
<proteinExistence type="predicted"/>
<dbReference type="SUPFAM" id="SSF56672">
    <property type="entry name" value="DNA/RNA polymerases"/>
    <property type="match status" value="1"/>
</dbReference>
<dbReference type="Gene3D" id="3.10.10.10">
    <property type="entry name" value="HIV Type 1 Reverse Transcriptase, subunit A, domain 1"/>
    <property type="match status" value="1"/>
</dbReference>
<dbReference type="GO" id="GO:0071897">
    <property type="term" value="P:DNA biosynthetic process"/>
    <property type="evidence" value="ECO:0007669"/>
    <property type="project" value="UniProtKB-ARBA"/>
</dbReference>
<feature type="region of interest" description="Disordered" evidence="2">
    <location>
        <begin position="368"/>
        <end position="394"/>
    </location>
</feature>
<dbReference type="InterPro" id="IPR043502">
    <property type="entry name" value="DNA/RNA_pol_sf"/>
</dbReference>
<dbReference type="Proteomes" id="UP001549921">
    <property type="component" value="Unassembled WGS sequence"/>
</dbReference>
<feature type="region of interest" description="Disordered" evidence="2">
    <location>
        <begin position="1"/>
        <end position="60"/>
    </location>
</feature>
<gene>
    <name evidence="3" type="ORF">ABMA28_010107</name>
</gene>
<dbReference type="SUPFAM" id="SSF57756">
    <property type="entry name" value="Retrovirus zinc finger-like domains"/>
    <property type="match status" value="1"/>
</dbReference>
<organism evidence="3 4">
    <name type="scientific">Loxostege sticticalis</name>
    <name type="common">Beet webworm moth</name>
    <dbReference type="NCBI Taxonomy" id="481309"/>
    <lineage>
        <taxon>Eukaryota</taxon>
        <taxon>Metazoa</taxon>
        <taxon>Ecdysozoa</taxon>
        <taxon>Arthropoda</taxon>
        <taxon>Hexapoda</taxon>
        <taxon>Insecta</taxon>
        <taxon>Pterygota</taxon>
        <taxon>Neoptera</taxon>
        <taxon>Endopterygota</taxon>
        <taxon>Lepidoptera</taxon>
        <taxon>Glossata</taxon>
        <taxon>Ditrysia</taxon>
        <taxon>Pyraloidea</taxon>
        <taxon>Crambidae</taxon>
        <taxon>Pyraustinae</taxon>
        <taxon>Loxostege</taxon>
    </lineage>
</organism>
<evidence type="ECO:0000256" key="1">
    <source>
        <dbReference type="SAM" id="Coils"/>
    </source>
</evidence>